<proteinExistence type="predicted"/>
<organism evidence="2 3">
    <name type="scientific">Ophiobolus disseminans</name>
    <dbReference type="NCBI Taxonomy" id="1469910"/>
    <lineage>
        <taxon>Eukaryota</taxon>
        <taxon>Fungi</taxon>
        <taxon>Dikarya</taxon>
        <taxon>Ascomycota</taxon>
        <taxon>Pezizomycotina</taxon>
        <taxon>Dothideomycetes</taxon>
        <taxon>Pleosporomycetidae</taxon>
        <taxon>Pleosporales</taxon>
        <taxon>Pleosporineae</taxon>
        <taxon>Phaeosphaeriaceae</taxon>
        <taxon>Ophiobolus</taxon>
    </lineage>
</organism>
<name>A0A6A6ZKI1_9PLEO</name>
<accession>A0A6A6ZKI1</accession>
<dbReference type="EMBL" id="MU006238">
    <property type="protein sequence ID" value="KAF2821273.1"/>
    <property type="molecule type" value="Genomic_DNA"/>
</dbReference>
<evidence type="ECO:0000313" key="3">
    <source>
        <dbReference type="Proteomes" id="UP000799424"/>
    </source>
</evidence>
<dbReference type="AlphaFoldDB" id="A0A6A6ZKI1"/>
<reference evidence="2" key="1">
    <citation type="journal article" date="2020" name="Stud. Mycol.">
        <title>101 Dothideomycetes genomes: a test case for predicting lifestyles and emergence of pathogens.</title>
        <authorList>
            <person name="Haridas S."/>
            <person name="Albert R."/>
            <person name="Binder M."/>
            <person name="Bloem J."/>
            <person name="Labutti K."/>
            <person name="Salamov A."/>
            <person name="Andreopoulos B."/>
            <person name="Baker S."/>
            <person name="Barry K."/>
            <person name="Bills G."/>
            <person name="Bluhm B."/>
            <person name="Cannon C."/>
            <person name="Castanera R."/>
            <person name="Culley D."/>
            <person name="Daum C."/>
            <person name="Ezra D."/>
            <person name="Gonzalez J."/>
            <person name="Henrissat B."/>
            <person name="Kuo A."/>
            <person name="Liang C."/>
            <person name="Lipzen A."/>
            <person name="Lutzoni F."/>
            <person name="Magnuson J."/>
            <person name="Mondo S."/>
            <person name="Nolan M."/>
            <person name="Ohm R."/>
            <person name="Pangilinan J."/>
            <person name="Park H.-J."/>
            <person name="Ramirez L."/>
            <person name="Alfaro M."/>
            <person name="Sun H."/>
            <person name="Tritt A."/>
            <person name="Yoshinaga Y."/>
            <person name="Zwiers L.-H."/>
            <person name="Turgeon B."/>
            <person name="Goodwin S."/>
            <person name="Spatafora J."/>
            <person name="Crous P."/>
            <person name="Grigoriev I."/>
        </authorList>
    </citation>
    <scope>NUCLEOTIDE SEQUENCE</scope>
    <source>
        <strain evidence="2">CBS 113818</strain>
    </source>
</reference>
<feature type="region of interest" description="Disordered" evidence="1">
    <location>
        <begin position="122"/>
        <end position="146"/>
    </location>
</feature>
<protein>
    <submittedName>
        <fullName evidence="2">Uncharacterized protein</fullName>
    </submittedName>
</protein>
<evidence type="ECO:0000256" key="1">
    <source>
        <dbReference type="SAM" id="MobiDB-lite"/>
    </source>
</evidence>
<keyword evidence="3" id="KW-1185">Reference proteome</keyword>
<sequence>MGSPLAKNNAFGAGSPSWNLSFPHGNLTAAEILAYLPHWLKSVDVVDRFITNGGKSYTIAAMINEFRYLPGDENAVFRPNSVQIMMSYGMRRAGFDEWTVGTHHKFERPNPDLDETNLSVGTFRPPRSTHPKNAAPGQSAKTLKSNEEADPIQFKDLVIHIKKHPSGSDALDLSRCVQHAITHPKEDWYFPDDFQALLKKLGGPAAVTHAHLDRQVFSRRDDYSRRVTSHSTPPVSGSPLKRMMTADAMALMGSRKSGRLASKATPNLKEYDSDATDNDIVQSPYAGFDTPTKKRKLHHIAATPGAASNDSDFVQDDSEADDVVPEAEIVSEDEPVSPVNAARSRAAARKAREVILNISNESQLSLKNLIKHRETDFVTPMPNSLMLPPPRPNFVVNPDIMSLARNFFPGQSMYLKPPVLSEDRLRVDHSTVYAYAADGCTTLPEIWNSALSSTRFNGPRRSPPFRELHRLTDPHHTDLSDWAENIRWAKEQFRVYGSQTWTEYDYHLEMITSHRRMLWASEYAIARGM</sequence>
<gene>
    <name evidence="2" type="ORF">CC86DRAFT_427514</name>
</gene>
<dbReference type="OrthoDB" id="3675232at2759"/>
<evidence type="ECO:0000313" key="2">
    <source>
        <dbReference type="EMBL" id="KAF2821273.1"/>
    </source>
</evidence>
<dbReference type="Proteomes" id="UP000799424">
    <property type="component" value="Unassembled WGS sequence"/>
</dbReference>